<reference evidence="10" key="1">
    <citation type="submission" date="2020-06" db="EMBL/GenBank/DDBJ databases">
        <title>Legume-microbial interactions unlock mineral nutrients during tropical forest succession.</title>
        <authorList>
            <person name="Epihov D.Z."/>
        </authorList>
    </citation>
    <scope>NUCLEOTIDE SEQUENCE [LARGE SCALE GENOMIC DNA]</scope>
    <source>
        <strain evidence="10">Pan2503</strain>
    </source>
</reference>
<name>A0A7V8NS27_9BACT</name>
<evidence type="ECO:0000259" key="8">
    <source>
        <dbReference type="Pfam" id="PF01478"/>
    </source>
</evidence>
<dbReference type="InterPro" id="IPR010627">
    <property type="entry name" value="Prepilin_pept_A24_N"/>
</dbReference>
<keyword evidence="4 7" id="KW-0812">Transmembrane</keyword>
<evidence type="ECO:0000256" key="7">
    <source>
        <dbReference type="SAM" id="Phobius"/>
    </source>
</evidence>
<dbReference type="InterPro" id="IPR050882">
    <property type="entry name" value="Prepilin_peptidase/N-MTase"/>
</dbReference>
<feature type="transmembrane region" description="Helical" evidence="7">
    <location>
        <begin position="81"/>
        <end position="110"/>
    </location>
</feature>
<dbReference type="AlphaFoldDB" id="A0A7V8NS27"/>
<dbReference type="Gene3D" id="1.20.120.1220">
    <property type="match status" value="1"/>
</dbReference>
<organism evidence="10 11">
    <name type="scientific">Candidatus Acidiferrum panamense</name>
    <dbReference type="NCBI Taxonomy" id="2741543"/>
    <lineage>
        <taxon>Bacteria</taxon>
        <taxon>Pseudomonadati</taxon>
        <taxon>Acidobacteriota</taxon>
        <taxon>Terriglobia</taxon>
        <taxon>Candidatus Acidiferrales</taxon>
        <taxon>Candidatus Acidiferrum</taxon>
    </lineage>
</organism>
<dbReference type="GO" id="GO:0004190">
    <property type="term" value="F:aspartic-type endopeptidase activity"/>
    <property type="evidence" value="ECO:0007669"/>
    <property type="project" value="InterPro"/>
</dbReference>
<proteinExistence type="inferred from homology"/>
<feature type="transmembrane region" description="Helical" evidence="7">
    <location>
        <begin position="217"/>
        <end position="239"/>
    </location>
</feature>
<keyword evidence="3" id="KW-1003">Cell membrane</keyword>
<dbReference type="EMBL" id="JACDQQ010001528">
    <property type="protein sequence ID" value="MBA0086467.1"/>
    <property type="molecule type" value="Genomic_DNA"/>
</dbReference>
<feature type="transmembrane region" description="Helical" evidence="7">
    <location>
        <begin position="159"/>
        <end position="181"/>
    </location>
</feature>
<comment type="similarity">
    <text evidence="2">Belongs to the peptidase A24 family.</text>
</comment>
<evidence type="ECO:0000256" key="4">
    <source>
        <dbReference type="ARBA" id="ARBA00022692"/>
    </source>
</evidence>
<protein>
    <submittedName>
        <fullName evidence="10">Prepilin peptidase</fullName>
    </submittedName>
</protein>
<accession>A0A7V8NS27</accession>
<dbReference type="Proteomes" id="UP000567293">
    <property type="component" value="Unassembled WGS sequence"/>
</dbReference>
<feature type="transmembrane region" description="Helical" evidence="7">
    <location>
        <begin position="260"/>
        <end position="286"/>
    </location>
</feature>
<dbReference type="Pfam" id="PF06750">
    <property type="entry name" value="A24_N_bact"/>
    <property type="match status" value="1"/>
</dbReference>
<dbReference type="PANTHER" id="PTHR30487:SF0">
    <property type="entry name" value="PREPILIN LEADER PEPTIDASE_N-METHYLTRANSFERASE-RELATED"/>
    <property type="match status" value="1"/>
</dbReference>
<evidence type="ECO:0000256" key="6">
    <source>
        <dbReference type="ARBA" id="ARBA00023136"/>
    </source>
</evidence>
<comment type="caution">
    <text evidence="10">The sequence shown here is derived from an EMBL/GenBank/DDBJ whole genome shotgun (WGS) entry which is preliminary data.</text>
</comment>
<keyword evidence="5 7" id="KW-1133">Transmembrane helix</keyword>
<feature type="domain" description="Prepilin peptidase A24 N-terminal" evidence="9">
    <location>
        <begin position="7"/>
        <end position="89"/>
    </location>
</feature>
<sequence>MVIVFFLFGLVIGSFLNVCITRIPEDVSIILPGSRCPKCGTAIKVYDNVPVFAWIWLGGKCRACGTPISVMYPLVELATGLLFAAAFLEYGVAQATVKWLFFTCLIIVLTITDLRMRLLPDLVTWPGFAVGLMFSWFVPPNEGLSGALGWRFFHQHLQRHLAGLLDGILGAAFGSFLLWGLAAGYKLVRKREGMGMGDVKMMAMVGAFMGWRGTFWTILLGSLLGSAIGLSVVVALYLAGWQRKLAERGSRRGLGTVNALRWTIASQYQLPLGTFLGIGALAVVYLDPAIGSGWPAIGGIFR</sequence>
<keyword evidence="11" id="KW-1185">Reference proteome</keyword>
<feature type="transmembrane region" description="Helical" evidence="7">
    <location>
        <begin position="122"/>
        <end position="139"/>
    </location>
</feature>
<dbReference type="PANTHER" id="PTHR30487">
    <property type="entry name" value="TYPE 4 PREPILIN-LIKE PROTEINS LEADER PEPTIDE-PROCESSING ENZYME"/>
    <property type="match status" value="1"/>
</dbReference>
<keyword evidence="6 7" id="KW-0472">Membrane</keyword>
<evidence type="ECO:0000256" key="1">
    <source>
        <dbReference type="ARBA" id="ARBA00004651"/>
    </source>
</evidence>
<evidence type="ECO:0000313" key="11">
    <source>
        <dbReference type="Proteomes" id="UP000567293"/>
    </source>
</evidence>
<evidence type="ECO:0000313" key="10">
    <source>
        <dbReference type="EMBL" id="MBA0086467.1"/>
    </source>
</evidence>
<comment type="subcellular location">
    <subcellularLocation>
        <location evidence="1">Cell membrane</location>
        <topology evidence="1">Multi-pass membrane protein</topology>
    </subcellularLocation>
</comment>
<dbReference type="GO" id="GO:0006465">
    <property type="term" value="P:signal peptide processing"/>
    <property type="evidence" value="ECO:0007669"/>
    <property type="project" value="TreeGrafter"/>
</dbReference>
<feature type="domain" description="Prepilin type IV endopeptidase peptidase" evidence="8">
    <location>
        <begin position="100"/>
        <end position="230"/>
    </location>
</feature>
<evidence type="ECO:0000256" key="3">
    <source>
        <dbReference type="ARBA" id="ARBA00022475"/>
    </source>
</evidence>
<evidence type="ECO:0000256" key="5">
    <source>
        <dbReference type="ARBA" id="ARBA00022989"/>
    </source>
</evidence>
<gene>
    <name evidence="10" type="ORF">HRJ53_15920</name>
</gene>
<evidence type="ECO:0000259" key="9">
    <source>
        <dbReference type="Pfam" id="PF06750"/>
    </source>
</evidence>
<evidence type="ECO:0000256" key="2">
    <source>
        <dbReference type="ARBA" id="ARBA00005801"/>
    </source>
</evidence>
<dbReference type="Pfam" id="PF01478">
    <property type="entry name" value="Peptidase_A24"/>
    <property type="match status" value="1"/>
</dbReference>
<dbReference type="GO" id="GO:0005886">
    <property type="term" value="C:plasma membrane"/>
    <property type="evidence" value="ECO:0007669"/>
    <property type="project" value="UniProtKB-SubCell"/>
</dbReference>
<dbReference type="InterPro" id="IPR000045">
    <property type="entry name" value="Prepilin_IV_endopep_pep"/>
</dbReference>